<dbReference type="Proteomes" id="UP001225576">
    <property type="component" value="Unassembled WGS sequence"/>
</dbReference>
<dbReference type="AlphaFoldDB" id="A0AAW6ZNG1"/>
<dbReference type="SMART" id="SM00710">
    <property type="entry name" value="PbH1"/>
    <property type="match status" value="4"/>
</dbReference>
<organism evidence="1 2">
    <name type="scientific">Trueperella bernardiae</name>
    <dbReference type="NCBI Taxonomy" id="59561"/>
    <lineage>
        <taxon>Bacteria</taxon>
        <taxon>Bacillati</taxon>
        <taxon>Actinomycetota</taxon>
        <taxon>Actinomycetes</taxon>
        <taxon>Actinomycetales</taxon>
        <taxon>Actinomycetaceae</taxon>
        <taxon>Trueperella</taxon>
    </lineage>
</organism>
<accession>A0AAW6ZNG1</accession>
<dbReference type="InterPro" id="IPR006626">
    <property type="entry name" value="PbH1"/>
</dbReference>
<gene>
    <name evidence="1" type="ORF">QP858_07830</name>
</gene>
<protein>
    <recommendedName>
        <fullName evidence="3">Pectate lyase superfamily protein</fullName>
    </recommendedName>
</protein>
<proteinExistence type="predicted"/>
<dbReference type="SUPFAM" id="SSF51126">
    <property type="entry name" value="Pectin lyase-like"/>
    <property type="match status" value="1"/>
</dbReference>
<reference evidence="1" key="1">
    <citation type="submission" date="2023-05" db="EMBL/GenBank/DDBJ databases">
        <title>Genomic Catalog of Human Bladder Bacteria.</title>
        <authorList>
            <person name="Du J."/>
        </authorList>
    </citation>
    <scope>NUCLEOTIDE SEQUENCE</scope>
    <source>
        <strain evidence="1">UMB1304A</strain>
    </source>
</reference>
<name>A0AAW6ZNG1_9ACTO</name>
<sequence length="595" mass="63048">MARSTTPAGIGYKDKNDLNDKVFTPADSEFVAVTVDSAVRGVHTELGRFSDLVTALLKRDKLDPDSVTDGQTAALINQAETLTRKAVDAVVETAKVSAFGVRVDAYGVVGNGVKDDTDAFHAAASAAATLGVPLVVPAGMSIGISSYKRLPEGLTMHTNGSSFQQITQMGRAPVVGLGPRSTVVGGLRVQTLGGDACQGVHVADAPDVTVYGGIEVRSSTPGAGKGNIRDNGVRVINSPRFTADRVYVENYDWAVWVDGSPGFQIGWAEVSTYSLAVRIKGGCSQGRIHGGHVYKAGPNSAYLPGYNGLLMENQTASDDIRISNFTVDDAGEHGYRVSGFTTQTNIWFDHCMARGSGGSGFKVLGGDDNENGFRNRGITFNACTAIDSGTINRNCCGFLIQRADDVRLISPVVKKAKQTYSAVEGIRMSGVSHVTVVAPKILDTQKFAIHIDEACGNVQDVTFTDLHVSTPSGHGIYLQNPGVEFRDMRFKGGLVEVYDGAGAGFYAGRYTSPEDSGTWRGMNELEVTFSDSTGATRQISTSSSETALGSFMADITMWRAADAASSWPPFAGGSMILDRRLGSRQVMKGGVWAGL</sequence>
<comment type="caution">
    <text evidence="1">The sequence shown here is derived from an EMBL/GenBank/DDBJ whole genome shotgun (WGS) entry which is preliminary data.</text>
</comment>
<evidence type="ECO:0000313" key="2">
    <source>
        <dbReference type="Proteomes" id="UP001225576"/>
    </source>
</evidence>
<dbReference type="InterPro" id="IPR012334">
    <property type="entry name" value="Pectin_lyas_fold"/>
</dbReference>
<dbReference type="InterPro" id="IPR011050">
    <property type="entry name" value="Pectin_lyase_fold/virulence"/>
</dbReference>
<dbReference type="RefSeq" id="WP_285170824.1">
    <property type="nucleotide sequence ID" value="NZ_JASPDQ010000020.1"/>
</dbReference>
<dbReference type="Gene3D" id="2.160.20.10">
    <property type="entry name" value="Single-stranded right-handed beta-helix, Pectin lyase-like"/>
    <property type="match status" value="1"/>
</dbReference>
<dbReference type="EMBL" id="JASPDQ010000020">
    <property type="protein sequence ID" value="MDK8602363.1"/>
    <property type="molecule type" value="Genomic_DNA"/>
</dbReference>
<evidence type="ECO:0000313" key="1">
    <source>
        <dbReference type="EMBL" id="MDK8602363.1"/>
    </source>
</evidence>
<evidence type="ECO:0008006" key="3">
    <source>
        <dbReference type="Google" id="ProtNLM"/>
    </source>
</evidence>